<sequence length="2311" mass="258529">LQIIYIISSFYGDGYVQLRTVELSSRTSLHVRFRTSSHSGLLFMAAGETDFLLLELHSGRLQVQLDLGSGERTLRSEKGVHLNDMAWHSVELQHDQHNVTLSVDRHSHTSVRIPGPDLDLSVHDGLFVGGTVGLDKPYLHSDDATGFRGCVDEVLFNQHNLLSSLRPYSGYKSVHEVSLGCSSQFSAGEDDPISFFSSRAYMSLPPWDVPQEGVLECEVHTSSEEGIVLYSSAHQSDFIAMEIQEGTLVVVVGNGGTRTELHSLTYVNNQKWHRVKLHLLPHSLQLTVDYSNKIVNHSLGAHSKSLQLRGPLYMGGVDDRSRLEARKAGLLSFNGKRLAGGGSFKGCLRDIRVNAQRMGLPHAVVTKDISVGCELEKLPEAITTVSPTAVLSVTLPLVHHNGSDRDRKRPGQNFLVLKDLVVPEGGRALLESKHIKVNLEFRKLGIRQSQIMFRIEEQPVHGQLRLDVDHSDQNEDWTFSMLDLWHGRVIYVHGGSEDPQDFFMFSVFTNSKKEIPFYLKGNKLHRFNISVTPVNDAPELSLPEGSLFILLENSKRHLNTDVLRATDLDSNSTDLVFTVLGNHNAEAGLLEKQDHPGTAITTFSQPDLEEGKVSYVHTGGLVRNSRMAVRVSDGDKVSNTVVLRIMAVQLEHKVANNTGVEVDQGGAAVISSQHLAMQVNVVKQGFDIRYDVVEAPRYGELQRLHSSGEWKPTFVFSQKLLEKERIRYLAVLFDLCLCAIVHYFNTTMTDELVFHITVRWIHFKVTRSKMEVSGVRKVLSNEELRVVSKGMKLHDSELHFRMLSLPKKGQLVFKDKVLMKNSTFSQKNISDHMVKYEVTGRPHEDTRDSFRFQVVSKHAHSGGYDFRINIKADVHSLILTNKGLSILEGESKVITKDLLFAETVGVKAALYTLTSSPKHGKLKRINLSNSTSINDNVTAFTNQDIVEDRIMYVHDGSETMEDAFTFHTTVAKHTKAHNHKRTHSKKENAHTIDDIFNISIALVNDEKPVRVVDKVFHVARGRQRLLTLDDLRYHDADSDFDDSQLVYTRRGIPMGDLVLVNDTDHKLYQFSQEDLQQRRVLFIHRGVSMDFGRFVLFVSDGKHYTSTLLEVIAQDPYIQVENNTGLLVQKGHVAILGSANFSVFTNLDVRDDEEVVCQVFLPPRHGIIQFNLKVDRFTQHDLKVGSVQYHHDDSMNLADSFNFTVSIKEVRLDASVGVRVYLESHQHLPSEIVYKVKTAPSHGFLRRSTQGEDNPYQGTREETIHSFSQEDVNMGHIQYLQVDSDQTHDSFLLDASNGITVVHDIRVSVDIIPIHIPLNVFNVTLEEGSSTALTKEVLQVTNRHFSQVDFFYHVSEPPSHGHIEHARIPGLSIPFFTRKQVDSGHIYYVHDGSDTLSDNFTIIANDTDNRKHSQPCMVFVHVTPVNDEAPVITANRILRVWVNSVTEISVDDLSAEDSDSPPEDLEFIVTPPSNGHLALKSAPSRHILNFTQTHTLHGQLVFVHSGETMNTGYYSAGFIPTKHDPVFFSAGSVNTISQNNLLAVTNDNGDMGGNHSILYNVTSPPKLGRLVRKQTDNSTAEISSFTQDMVMQYQFLETQFYLCLAHGLFMCVCCSSLLPGAVVTEGGRVVIDKMQLDSSNLLGKLLEPQRRSYEVWYHVTSLPQHGIITVGERKLTSAKPNFSQFILDKLGITYQHDDSETTQDFFTFEVWLNRKGQPPQRPSELSLIVTESFDLTVTPVNDQPPLLRTKAPSLRLVQGDTVVISPENLLVEDLDTPPEEIHYKVFFIKPNNGFLSLGEQLNETVSAFSQADINHGRVHFVQDGEPSSGVFYFSVTDGFHRPLYKLFNLEVTAATVSMVNNTGLRLVQGQTTATLTTEHLAAETNGRHSVTIHYRVTTPPHHGSLLMSDLPVSEFNQEDLHSCRLSYHMTDLTSSSDSFEFTVSTPESNMTAQMFNVTVRPLIHFSERVLIPSGIAVKLRKVYLDATDLATLSGSDPVFHILSPPKHGKLVKVTFDLSDGANHSVESFTFRDVVQGRVALQETLVQQRHKIHVSMLNDSFSFLLRADNVQPAVGEFLFTIVPYEESLNHTTRSPGRNQTTGGRGTTIHSATHPHNTNHKTHNKTLQKQFKARHHWGNQTHGGHPMIPTVPGNTHGKHNIHGPHRITPVRGESLPRPASDPLLLILPFLACLLLIVILVVLILVLRHRREKRALSRGLIQELAAAAGDGGPEGSPYLGRPERSIAVPSVVVTPLLGPNSCPGTPVLNVLRRGTLAPRDPCLLLWAVDAVPDMVQAQQCQHPEPTLRDNQYWV</sequence>
<feature type="repeat" description="CSPG" evidence="5">
    <location>
        <begin position="875"/>
        <end position="969"/>
    </location>
</feature>
<feature type="repeat" description="CSPG" evidence="5">
    <location>
        <begin position="1745"/>
        <end position="1838"/>
    </location>
</feature>
<evidence type="ECO:0000259" key="7">
    <source>
        <dbReference type="PROSITE" id="PS50025"/>
    </source>
</evidence>
<comment type="caution">
    <text evidence="4">Lacks conserved residue(s) required for the propagation of feature annotation.</text>
</comment>
<dbReference type="SUPFAM" id="SSF49899">
    <property type="entry name" value="Concanavalin A-like lectins/glucanases"/>
    <property type="match status" value="2"/>
</dbReference>
<dbReference type="InterPro" id="IPR001791">
    <property type="entry name" value="Laminin_G"/>
</dbReference>
<evidence type="ECO:0000256" key="6">
    <source>
        <dbReference type="SAM" id="Phobius"/>
    </source>
</evidence>
<dbReference type="Gene3D" id="2.60.120.200">
    <property type="match status" value="2"/>
</dbReference>
<keyword evidence="6" id="KW-1133">Transmembrane helix</keyword>
<proteinExistence type="predicted"/>
<keyword evidence="3" id="KW-0325">Glycoprotein</keyword>
<dbReference type="InterPro" id="IPR039005">
    <property type="entry name" value="CSPG_rpt"/>
</dbReference>
<feature type="repeat" description="CSPG" evidence="5">
    <location>
        <begin position="1429"/>
        <end position="1521"/>
    </location>
</feature>
<gene>
    <name evidence="8" type="primary">LOC109892362</name>
</gene>
<dbReference type="PANTHER" id="PTHR45739:SF12">
    <property type="entry name" value="CHONDROITIN SULFATE PROTEOGLYCAN 4-LIKE ISOFORM X2"/>
    <property type="match status" value="1"/>
</dbReference>
<keyword evidence="6" id="KW-0472">Membrane</keyword>
<feature type="repeat" description="CSPG" evidence="5">
    <location>
        <begin position="1855"/>
        <end position="1944"/>
    </location>
</feature>
<dbReference type="InterPro" id="IPR051561">
    <property type="entry name" value="FRAS1_ECM"/>
</dbReference>
<evidence type="ECO:0000313" key="8">
    <source>
        <dbReference type="Ensembl" id="ENSOKIP00005000715.1"/>
    </source>
</evidence>
<feature type="transmembrane region" description="Helical" evidence="6">
    <location>
        <begin position="2181"/>
        <end position="2204"/>
    </location>
</feature>
<dbReference type="GeneTree" id="ENSGT00940000154091"/>
<keyword evidence="1" id="KW-0732">Signal</keyword>
<dbReference type="PROSITE" id="PS50025">
    <property type="entry name" value="LAM_G_DOMAIN"/>
    <property type="match status" value="2"/>
</dbReference>
<name>A0A8C7C2R8_ONCKI</name>
<protein>
    <recommendedName>
        <fullName evidence="7">Laminin G domain-containing protein</fullName>
    </recommendedName>
</protein>
<feature type="domain" description="Laminin G" evidence="7">
    <location>
        <begin position="191"/>
        <end position="373"/>
    </location>
</feature>
<evidence type="ECO:0000256" key="2">
    <source>
        <dbReference type="ARBA" id="ARBA00022737"/>
    </source>
</evidence>
<evidence type="ECO:0000256" key="4">
    <source>
        <dbReference type="PROSITE-ProRule" id="PRU00122"/>
    </source>
</evidence>
<dbReference type="GO" id="GO:0009653">
    <property type="term" value="P:anatomical structure morphogenesis"/>
    <property type="evidence" value="ECO:0007669"/>
    <property type="project" value="TreeGrafter"/>
</dbReference>
<feature type="repeat" description="CSPG" evidence="5">
    <location>
        <begin position="1612"/>
        <end position="1711"/>
    </location>
</feature>
<dbReference type="PANTHER" id="PTHR45739">
    <property type="entry name" value="MATRIX PROTEIN, PUTATIVE-RELATED"/>
    <property type="match status" value="1"/>
</dbReference>
<keyword evidence="6" id="KW-0812">Transmembrane</keyword>
<evidence type="ECO:0000256" key="5">
    <source>
        <dbReference type="PROSITE-ProRule" id="PRU01201"/>
    </source>
</evidence>
<keyword evidence="2" id="KW-0677">Repeat</keyword>
<feature type="repeat" description="CSPG" evidence="5">
    <location>
        <begin position="1312"/>
        <end position="1405"/>
    </location>
</feature>
<dbReference type="SMART" id="SM00282">
    <property type="entry name" value="LamG"/>
    <property type="match status" value="2"/>
</dbReference>
<dbReference type="Pfam" id="PF16184">
    <property type="entry name" value="Cadherin_3"/>
    <property type="match status" value="12"/>
</dbReference>
<reference evidence="8" key="2">
    <citation type="submission" date="2025-09" db="UniProtKB">
        <authorList>
            <consortium name="Ensembl"/>
        </authorList>
    </citation>
    <scope>IDENTIFICATION</scope>
</reference>
<keyword evidence="9" id="KW-1185">Reference proteome</keyword>
<dbReference type="Ensembl" id="ENSOKIT00005000747.1">
    <property type="protein sequence ID" value="ENSOKIP00005000715.1"/>
    <property type="gene ID" value="ENSOKIG00005000368.1"/>
</dbReference>
<dbReference type="Pfam" id="PF02210">
    <property type="entry name" value="Laminin_G_2"/>
    <property type="match status" value="2"/>
</dbReference>
<accession>A0A8C7C2R8</accession>
<dbReference type="InterPro" id="IPR013320">
    <property type="entry name" value="ConA-like_dom_sf"/>
</dbReference>
<evidence type="ECO:0000256" key="1">
    <source>
        <dbReference type="ARBA" id="ARBA00022729"/>
    </source>
</evidence>
<feature type="domain" description="Laminin G" evidence="7">
    <location>
        <begin position="5"/>
        <end position="181"/>
    </location>
</feature>
<dbReference type="PROSITE" id="PS51854">
    <property type="entry name" value="CSPG"/>
    <property type="match status" value="9"/>
</dbReference>
<feature type="repeat" description="CSPG" evidence="5">
    <location>
        <begin position="1007"/>
        <end position="1099"/>
    </location>
</feature>
<feature type="repeat" description="CSPG" evidence="5">
    <location>
        <begin position="411"/>
        <end position="508"/>
    </location>
</feature>
<organism evidence="8 9">
    <name type="scientific">Oncorhynchus kisutch</name>
    <name type="common">Coho salmon</name>
    <name type="synonym">Salmo kisutch</name>
    <dbReference type="NCBI Taxonomy" id="8019"/>
    <lineage>
        <taxon>Eukaryota</taxon>
        <taxon>Metazoa</taxon>
        <taxon>Chordata</taxon>
        <taxon>Craniata</taxon>
        <taxon>Vertebrata</taxon>
        <taxon>Euteleostomi</taxon>
        <taxon>Actinopterygii</taxon>
        <taxon>Neopterygii</taxon>
        <taxon>Teleostei</taxon>
        <taxon>Protacanthopterygii</taxon>
        <taxon>Salmoniformes</taxon>
        <taxon>Salmonidae</taxon>
        <taxon>Salmoninae</taxon>
        <taxon>Oncorhynchus</taxon>
    </lineage>
</organism>
<feature type="repeat" description="CSPG" evidence="5">
    <location>
        <begin position="539"/>
        <end position="632"/>
    </location>
</feature>
<reference evidence="8" key="1">
    <citation type="submission" date="2025-08" db="UniProtKB">
        <authorList>
            <consortium name="Ensembl"/>
        </authorList>
    </citation>
    <scope>IDENTIFICATION</scope>
</reference>
<evidence type="ECO:0000256" key="3">
    <source>
        <dbReference type="ARBA" id="ARBA00023180"/>
    </source>
</evidence>
<evidence type="ECO:0000313" key="9">
    <source>
        <dbReference type="Proteomes" id="UP000694557"/>
    </source>
</evidence>
<dbReference type="Proteomes" id="UP000694557">
    <property type="component" value="Unassembled WGS sequence"/>
</dbReference>
<dbReference type="CDD" id="cd00110">
    <property type="entry name" value="LamG"/>
    <property type="match status" value="2"/>
</dbReference>